<dbReference type="Proteomes" id="UP001528823">
    <property type="component" value="Unassembled WGS sequence"/>
</dbReference>
<dbReference type="PANTHER" id="PTHR43798:SF5">
    <property type="entry name" value="MONOACYLGLYCEROL LIPASE ABHD6"/>
    <property type="match status" value="1"/>
</dbReference>
<dbReference type="GO" id="GO:0016787">
    <property type="term" value="F:hydrolase activity"/>
    <property type="evidence" value="ECO:0007669"/>
    <property type="project" value="UniProtKB-KW"/>
</dbReference>
<evidence type="ECO:0000259" key="1">
    <source>
        <dbReference type="Pfam" id="PF00561"/>
    </source>
</evidence>
<name>A0ABT5UDY6_9GAMM</name>
<protein>
    <submittedName>
        <fullName evidence="2">Alpha/beta fold hydrolase</fullName>
    </submittedName>
</protein>
<dbReference type="EMBL" id="JAPMOU010000038">
    <property type="protein sequence ID" value="MDE1464584.1"/>
    <property type="molecule type" value="Genomic_DNA"/>
</dbReference>
<proteinExistence type="predicted"/>
<dbReference type="Gene3D" id="3.40.50.1820">
    <property type="entry name" value="alpha/beta hydrolase"/>
    <property type="match status" value="1"/>
</dbReference>
<dbReference type="InterPro" id="IPR029058">
    <property type="entry name" value="AB_hydrolase_fold"/>
</dbReference>
<dbReference type="RefSeq" id="WP_274690909.1">
    <property type="nucleotide sequence ID" value="NZ_JAPMOU010000038.1"/>
</dbReference>
<keyword evidence="3" id="KW-1185">Reference proteome</keyword>
<dbReference type="InterPro" id="IPR050266">
    <property type="entry name" value="AB_hydrolase_sf"/>
</dbReference>
<dbReference type="InterPro" id="IPR000073">
    <property type="entry name" value="AB_hydrolase_1"/>
</dbReference>
<gene>
    <name evidence="2" type="ORF">ORQ98_21710</name>
</gene>
<evidence type="ECO:0000313" key="3">
    <source>
        <dbReference type="Proteomes" id="UP001528823"/>
    </source>
</evidence>
<sequence length="276" mass="30700">MSIQLMSKAAEKKWARYPDFDIQYQEVAGQQLRVAIRPGSLQNKPPLLLLNGIGGSVEFLQPLADELTGVEIIAFDVPGSGGSPSPLVPYRFSGLSELTVKLLNKLNYGQVNVMGYSWGGALAQQFVHDFSRRCRKLVLAATTMGVVAVPGHVSELLRMAWQPKKYFRQAIRGALINNYSRHESLPEKPPSQGLRGFSYQLLTGYGWTSFLWLSKVRNDTLLLAGDNDMIVPAINMKLMARLMANADLKLLAGDHFFPIIQPKQTAELVLNFCDYN</sequence>
<feature type="domain" description="AB hydrolase-1" evidence="1">
    <location>
        <begin position="45"/>
        <end position="174"/>
    </location>
</feature>
<dbReference type="Pfam" id="PF00561">
    <property type="entry name" value="Abhydrolase_1"/>
    <property type="match status" value="1"/>
</dbReference>
<keyword evidence="2" id="KW-0378">Hydrolase</keyword>
<dbReference type="PANTHER" id="PTHR43798">
    <property type="entry name" value="MONOACYLGLYCEROL LIPASE"/>
    <property type="match status" value="1"/>
</dbReference>
<dbReference type="PRINTS" id="PR00111">
    <property type="entry name" value="ABHYDROLASE"/>
</dbReference>
<evidence type="ECO:0000313" key="2">
    <source>
        <dbReference type="EMBL" id="MDE1464584.1"/>
    </source>
</evidence>
<reference evidence="2 3" key="1">
    <citation type="submission" date="2022-11" db="EMBL/GenBank/DDBJ databases">
        <title>Spartinivicinus poritis sp. nov., isolated from scleractinian coral Porites lutea.</title>
        <authorList>
            <person name="Zhang G."/>
            <person name="Cai L."/>
            <person name="Wei Q."/>
        </authorList>
    </citation>
    <scope>NUCLEOTIDE SEQUENCE [LARGE SCALE GENOMIC DNA]</scope>
    <source>
        <strain evidence="2 3">A2-2</strain>
    </source>
</reference>
<organism evidence="2 3">
    <name type="scientific">Spartinivicinus poritis</name>
    <dbReference type="NCBI Taxonomy" id="2994640"/>
    <lineage>
        <taxon>Bacteria</taxon>
        <taxon>Pseudomonadati</taxon>
        <taxon>Pseudomonadota</taxon>
        <taxon>Gammaproteobacteria</taxon>
        <taxon>Oceanospirillales</taxon>
        <taxon>Zooshikellaceae</taxon>
        <taxon>Spartinivicinus</taxon>
    </lineage>
</organism>
<accession>A0ABT5UDY6</accession>
<comment type="caution">
    <text evidence="2">The sequence shown here is derived from an EMBL/GenBank/DDBJ whole genome shotgun (WGS) entry which is preliminary data.</text>
</comment>
<dbReference type="SUPFAM" id="SSF53474">
    <property type="entry name" value="alpha/beta-Hydrolases"/>
    <property type="match status" value="1"/>
</dbReference>